<dbReference type="InterPro" id="IPR015424">
    <property type="entry name" value="PyrdxlP-dep_Trfase"/>
</dbReference>
<keyword evidence="4" id="KW-0032">Aminotransferase</keyword>
<dbReference type="InterPro" id="IPR015422">
    <property type="entry name" value="PyrdxlP-dep_Trfase_small"/>
</dbReference>
<comment type="caution">
    <text evidence="4">The sequence shown here is derived from an EMBL/GenBank/DDBJ whole genome shotgun (WGS) entry which is preliminary data.</text>
</comment>
<comment type="cofactor">
    <cofactor evidence="1">
        <name>pyridoxal 5'-phosphate</name>
        <dbReference type="ChEBI" id="CHEBI:597326"/>
    </cofactor>
</comment>
<dbReference type="Gene3D" id="3.90.1150.10">
    <property type="entry name" value="Aspartate Aminotransferase, domain 1"/>
    <property type="match status" value="1"/>
</dbReference>
<feature type="domain" description="Aminotransferase class I/classII large" evidence="3">
    <location>
        <begin position="22"/>
        <end position="358"/>
    </location>
</feature>
<reference evidence="4 5" key="1">
    <citation type="submission" date="2024-03" db="EMBL/GenBank/DDBJ databases">
        <title>Human intestinal bacterial collection.</title>
        <authorList>
            <person name="Pauvert C."/>
            <person name="Hitch T.C.A."/>
            <person name="Clavel T."/>
        </authorList>
    </citation>
    <scope>NUCLEOTIDE SEQUENCE [LARGE SCALE GENOMIC DNA]</scope>
    <source>
        <strain evidence="4 5">CLA-AA-H255</strain>
    </source>
</reference>
<name>A0ABV1BSZ6_9FIRM</name>
<evidence type="ECO:0000256" key="1">
    <source>
        <dbReference type="ARBA" id="ARBA00001933"/>
    </source>
</evidence>
<dbReference type="GO" id="GO:0008483">
    <property type="term" value="F:transaminase activity"/>
    <property type="evidence" value="ECO:0007669"/>
    <property type="project" value="UniProtKB-KW"/>
</dbReference>
<keyword evidence="4" id="KW-0808">Transferase</keyword>
<dbReference type="Proteomes" id="UP001442364">
    <property type="component" value="Unassembled WGS sequence"/>
</dbReference>
<evidence type="ECO:0000313" key="4">
    <source>
        <dbReference type="EMBL" id="MEQ2378427.1"/>
    </source>
</evidence>
<organism evidence="4 5">
    <name type="scientific">[Lactobacillus] rogosae</name>
    <dbReference type="NCBI Taxonomy" id="706562"/>
    <lineage>
        <taxon>Bacteria</taxon>
        <taxon>Bacillati</taxon>
        <taxon>Bacillota</taxon>
        <taxon>Clostridia</taxon>
        <taxon>Lachnospirales</taxon>
        <taxon>Lachnospiraceae</taxon>
        <taxon>Lachnospira</taxon>
    </lineage>
</organism>
<dbReference type="EMBL" id="JBBMER010000001">
    <property type="protein sequence ID" value="MEQ2378427.1"/>
    <property type="molecule type" value="Genomic_DNA"/>
</dbReference>
<dbReference type="SUPFAM" id="SSF53383">
    <property type="entry name" value="PLP-dependent transferases"/>
    <property type="match status" value="1"/>
</dbReference>
<evidence type="ECO:0000256" key="2">
    <source>
        <dbReference type="ARBA" id="ARBA00022898"/>
    </source>
</evidence>
<dbReference type="PANTHER" id="PTHR42885:SF1">
    <property type="entry name" value="THREONINE-PHOSPHATE DECARBOXYLASE"/>
    <property type="match status" value="1"/>
</dbReference>
<dbReference type="InterPro" id="IPR004839">
    <property type="entry name" value="Aminotransferase_I/II_large"/>
</dbReference>
<evidence type="ECO:0000259" key="3">
    <source>
        <dbReference type="Pfam" id="PF00155"/>
    </source>
</evidence>
<dbReference type="RefSeq" id="WP_349153110.1">
    <property type="nucleotide sequence ID" value="NZ_JBBMER010000001.1"/>
</dbReference>
<accession>A0ABV1BSZ6</accession>
<keyword evidence="2" id="KW-0663">Pyridoxal phosphate</keyword>
<dbReference type="Pfam" id="PF00155">
    <property type="entry name" value="Aminotran_1_2"/>
    <property type="match status" value="1"/>
</dbReference>
<dbReference type="Gene3D" id="3.40.640.10">
    <property type="entry name" value="Type I PLP-dependent aspartate aminotransferase-like (Major domain)"/>
    <property type="match status" value="1"/>
</dbReference>
<keyword evidence="5" id="KW-1185">Reference proteome</keyword>
<protein>
    <submittedName>
        <fullName evidence="4">Aminotransferase class I/II-fold pyridoxal phosphate-dependent enzyme</fullName>
    </submittedName>
</protein>
<dbReference type="CDD" id="cd00609">
    <property type="entry name" value="AAT_like"/>
    <property type="match status" value="1"/>
</dbReference>
<gene>
    <name evidence="4" type="ORF">WMO14_00815</name>
</gene>
<dbReference type="InterPro" id="IPR015421">
    <property type="entry name" value="PyrdxlP-dep_Trfase_major"/>
</dbReference>
<sequence length="370" mass="42051">MEQQIHGGNIYDKNIYNKEITLDYSVNINPLGMPQEVCNAITQDIGGYQTYPDIKYTALRNAIASKESINADNIYKVNINARNILCGNGASELIMAVVRAVHPEKCAIAAPSFSGYERAVKAYGAGIVYYELDSNNGFSYEYVSGRLEQLDVQLCFICNPNNPTGNIIPENILINILDICRRRNIIVVADECFLRFNRNYEKISCKRFLKDYNNLVIINAYTKFYAMAGIRLGYLMSYNDELIDNISLQLPEWNISTVAQRAGIAAFKDKDYEGHTYRLIEKEREFLTDKLSAMECIVYPSVADYITFRLPSDKAGCQLQDELLKNGILIRSCQSYRNMPPDCYRIAVKKHTDNEILIDFISGILTKCII</sequence>
<evidence type="ECO:0000313" key="5">
    <source>
        <dbReference type="Proteomes" id="UP001442364"/>
    </source>
</evidence>
<dbReference type="PANTHER" id="PTHR42885">
    <property type="entry name" value="HISTIDINOL-PHOSPHATE AMINOTRANSFERASE-RELATED"/>
    <property type="match status" value="1"/>
</dbReference>
<proteinExistence type="predicted"/>